<proteinExistence type="predicted"/>
<keyword evidence="1" id="KW-0472">Membrane</keyword>
<dbReference type="Proteomes" id="UP000680348">
    <property type="component" value="Unassembled WGS sequence"/>
</dbReference>
<dbReference type="EMBL" id="JAGWCR010000011">
    <property type="protein sequence ID" value="MBS3650981.1"/>
    <property type="molecule type" value="Genomic_DNA"/>
</dbReference>
<sequence length="161" mass="16657">MHAPSRRELKDTALAATIAGTIANLAVTATLGALARGQGKSPLQPINATSHFFEGPQAGKVKEADLRHTGTGFLTNHAASIFWALPLQLLISQSRQTTGRTVAGAALVSGLAALVDYGLMPKRLTPGWEHALPARSVAIGFGALAVGLAAGSLIARRMMGR</sequence>
<keyword evidence="3" id="KW-1185">Reference proteome</keyword>
<comment type="caution">
    <text evidence="2">The sequence shown here is derived from an EMBL/GenBank/DDBJ whole genome shotgun (WGS) entry which is preliminary data.</text>
</comment>
<reference evidence="2" key="1">
    <citation type="submission" date="2021-04" db="EMBL/GenBank/DDBJ databases">
        <title>Pseudaminobacter soli sp. nov., isolated from paddy soil contaminated by heavy metals.</title>
        <authorList>
            <person name="Zhang K."/>
        </authorList>
    </citation>
    <scope>NUCLEOTIDE SEQUENCE</scope>
    <source>
        <strain evidence="2">19-2017</strain>
    </source>
</reference>
<keyword evidence="1" id="KW-1133">Transmembrane helix</keyword>
<dbReference type="RefSeq" id="WP_188256531.1">
    <property type="nucleotide sequence ID" value="NZ_JABVCF010000011.1"/>
</dbReference>
<name>A0A942E4T2_9HYPH</name>
<evidence type="ECO:0000256" key="1">
    <source>
        <dbReference type="SAM" id="Phobius"/>
    </source>
</evidence>
<evidence type="ECO:0000313" key="3">
    <source>
        <dbReference type="Proteomes" id="UP000680348"/>
    </source>
</evidence>
<dbReference type="AlphaFoldDB" id="A0A942E4T2"/>
<feature type="transmembrane region" description="Helical" evidence="1">
    <location>
        <begin position="102"/>
        <end position="120"/>
    </location>
</feature>
<feature type="transmembrane region" description="Helical" evidence="1">
    <location>
        <begin position="12"/>
        <end position="35"/>
    </location>
</feature>
<keyword evidence="1" id="KW-0812">Transmembrane</keyword>
<accession>A0A942E4T2</accession>
<feature type="transmembrane region" description="Helical" evidence="1">
    <location>
        <begin position="132"/>
        <end position="155"/>
    </location>
</feature>
<protein>
    <submittedName>
        <fullName evidence="2">Uncharacterized protein</fullName>
    </submittedName>
</protein>
<gene>
    <name evidence="2" type="ORF">KEU06_20415</name>
</gene>
<evidence type="ECO:0000313" key="2">
    <source>
        <dbReference type="EMBL" id="MBS3650981.1"/>
    </source>
</evidence>
<organism evidence="2 3">
    <name type="scientific">Pseudaminobacter soli</name>
    <name type="common">ex Zhang et al. 2022</name>
    <dbReference type="NCBI Taxonomy" id="2831468"/>
    <lineage>
        <taxon>Bacteria</taxon>
        <taxon>Pseudomonadati</taxon>
        <taxon>Pseudomonadota</taxon>
        <taxon>Alphaproteobacteria</taxon>
        <taxon>Hyphomicrobiales</taxon>
        <taxon>Phyllobacteriaceae</taxon>
        <taxon>Pseudaminobacter</taxon>
    </lineage>
</organism>
<feature type="transmembrane region" description="Helical" evidence="1">
    <location>
        <begin position="73"/>
        <end position="90"/>
    </location>
</feature>